<comment type="similarity">
    <text evidence="3">Belongs to the Nudix hydrolase family.</text>
</comment>
<feature type="domain" description="Nudix hydrolase" evidence="4">
    <location>
        <begin position="6"/>
        <end position="138"/>
    </location>
</feature>
<evidence type="ECO:0000313" key="6">
    <source>
        <dbReference type="Proteomes" id="UP001203945"/>
    </source>
</evidence>
<dbReference type="InterPro" id="IPR020476">
    <property type="entry name" value="Nudix_hydrolase"/>
</dbReference>
<accession>A0ABT1MKL9</accession>
<dbReference type="PROSITE" id="PS00893">
    <property type="entry name" value="NUDIX_BOX"/>
    <property type="match status" value="1"/>
</dbReference>
<evidence type="ECO:0000256" key="2">
    <source>
        <dbReference type="ARBA" id="ARBA00022801"/>
    </source>
</evidence>
<evidence type="ECO:0000259" key="4">
    <source>
        <dbReference type="PROSITE" id="PS51462"/>
    </source>
</evidence>
<dbReference type="SUPFAM" id="SSF55811">
    <property type="entry name" value="Nudix"/>
    <property type="match status" value="1"/>
</dbReference>
<gene>
    <name evidence="5" type="ORF">MLD63_00100</name>
</gene>
<dbReference type="Pfam" id="PF00293">
    <property type="entry name" value="NUDIX"/>
    <property type="match status" value="1"/>
</dbReference>
<dbReference type="EMBL" id="JAKZEU010000001">
    <property type="protein sequence ID" value="MCQ0968840.1"/>
    <property type="molecule type" value="Genomic_DNA"/>
</dbReference>
<dbReference type="InterPro" id="IPR020084">
    <property type="entry name" value="NUDIX_hydrolase_CS"/>
</dbReference>
<dbReference type="PROSITE" id="PS51462">
    <property type="entry name" value="NUDIX"/>
    <property type="match status" value="1"/>
</dbReference>
<dbReference type="InterPro" id="IPR000086">
    <property type="entry name" value="NUDIX_hydrolase_dom"/>
</dbReference>
<proteinExistence type="inferred from homology"/>
<sequence>MAAPHFPRVAALAVTIRGGQVLLVRRRNPPDAGLWGFPGGHVDPGETALDAAARELAEETGVAARPLRYLGNVDLIQRADDGTLNYHFLLAAVLCRHVAGEPLASDDAIEAAWFDIDQVLDGTLTLSHHVDDVLRLAQDFVARLATC</sequence>
<dbReference type="RefSeq" id="WP_255327806.1">
    <property type="nucleotide sequence ID" value="NZ_JAKZEU010000001.1"/>
</dbReference>
<evidence type="ECO:0000313" key="5">
    <source>
        <dbReference type="EMBL" id="MCQ0968840.1"/>
    </source>
</evidence>
<dbReference type="Gene3D" id="3.90.79.10">
    <property type="entry name" value="Nucleoside Triphosphate Pyrophosphohydrolase"/>
    <property type="match status" value="1"/>
</dbReference>
<geneLocation type="plasmid" evidence="5">
    <name>unnamed1</name>
</geneLocation>
<name>A0ABT1MKL9_9RHOB</name>
<dbReference type="CDD" id="cd04673">
    <property type="entry name" value="NUDIX_ADPRase"/>
    <property type="match status" value="1"/>
</dbReference>
<reference evidence="5 6" key="1">
    <citation type="submission" date="2022-03" db="EMBL/GenBank/DDBJ databases">
        <authorList>
            <person name="He Y."/>
        </authorList>
    </citation>
    <scope>NUCLEOTIDE SEQUENCE [LARGE SCALE GENOMIC DNA]</scope>
    <source>
        <strain evidence="5 6">TK19116</strain>
        <plasmid evidence="5">unnamed1</plasmid>
    </source>
</reference>
<comment type="caution">
    <text evidence="5">The sequence shown here is derived from an EMBL/GenBank/DDBJ whole genome shotgun (WGS) entry which is preliminary data.</text>
</comment>
<evidence type="ECO:0000256" key="3">
    <source>
        <dbReference type="RuleBase" id="RU003476"/>
    </source>
</evidence>
<dbReference type="GO" id="GO:0016787">
    <property type="term" value="F:hydrolase activity"/>
    <property type="evidence" value="ECO:0007669"/>
    <property type="project" value="UniProtKB-KW"/>
</dbReference>
<dbReference type="Proteomes" id="UP001203945">
    <property type="component" value="Unassembled WGS sequence"/>
</dbReference>
<protein>
    <submittedName>
        <fullName evidence="5">NUDIX hydrolase</fullName>
    </submittedName>
</protein>
<dbReference type="PANTHER" id="PTHR43736:SF1">
    <property type="entry name" value="DIHYDRONEOPTERIN TRIPHOSPHATE DIPHOSPHATASE"/>
    <property type="match status" value="1"/>
</dbReference>
<organism evidence="5 6">
    <name type="scientific">Paracoccus albicereus</name>
    <dbReference type="NCBI Taxonomy" id="2922394"/>
    <lineage>
        <taxon>Bacteria</taxon>
        <taxon>Pseudomonadati</taxon>
        <taxon>Pseudomonadota</taxon>
        <taxon>Alphaproteobacteria</taxon>
        <taxon>Rhodobacterales</taxon>
        <taxon>Paracoccaceae</taxon>
        <taxon>Paracoccus</taxon>
    </lineage>
</organism>
<dbReference type="InterPro" id="IPR015797">
    <property type="entry name" value="NUDIX_hydrolase-like_dom_sf"/>
</dbReference>
<dbReference type="PRINTS" id="PR00502">
    <property type="entry name" value="NUDIXFAMILY"/>
</dbReference>
<keyword evidence="6" id="KW-1185">Reference proteome</keyword>
<comment type="cofactor">
    <cofactor evidence="1">
        <name>Mg(2+)</name>
        <dbReference type="ChEBI" id="CHEBI:18420"/>
    </cofactor>
</comment>
<evidence type="ECO:0000256" key="1">
    <source>
        <dbReference type="ARBA" id="ARBA00001946"/>
    </source>
</evidence>
<keyword evidence="2 3" id="KW-0378">Hydrolase</keyword>
<keyword evidence="5" id="KW-0614">Plasmid</keyword>
<dbReference type="PANTHER" id="PTHR43736">
    <property type="entry name" value="ADP-RIBOSE PYROPHOSPHATASE"/>
    <property type="match status" value="1"/>
</dbReference>